<evidence type="ECO:0000313" key="15">
    <source>
        <dbReference type="Proteomes" id="UP000364291"/>
    </source>
</evidence>
<dbReference type="AlphaFoldDB" id="A0A0B5FMA5"/>
<evidence type="ECO:0000256" key="9">
    <source>
        <dbReference type="ARBA" id="ARBA00023316"/>
    </source>
</evidence>
<evidence type="ECO:0000256" key="4">
    <source>
        <dbReference type="ARBA" id="ARBA00007974"/>
    </source>
</evidence>
<comment type="function">
    <text evidence="1">Flagellum-specific muramidase which hydrolyzes the peptidoglycan layer to assemble the rod structure in the periplasmic space.</text>
</comment>
<evidence type="ECO:0000256" key="7">
    <source>
        <dbReference type="ARBA" id="ARBA00022801"/>
    </source>
</evidence>
<evidence type="ECO:0000256" key="5">
    <source>
        <dbReference type="ARBA" id="ARBA00013433"/>
    </source>
</evidence>
<dbReference type="PANTHER" id="PTHR33308:SF9">
    <property type="entry name" value="PEPTIDOGLYCAN HYDROLASE FLGJ"/>
    <property type="match status" value="1"/>
</dbReference>
<name>A0A0B5FMA5_9BURK</name>
<dbReference type="KEGG" id="papi:SG18_08330"/>
<evidence type="ECO:0000256" key="2">
    <source>
        <dbReference type="ARBA" id="ARBA00004418"/>
    </source>
</evidence>
<proteinExistence type="inferred from homology"/>
<dbReference type="RefSeq" id="WP_042113589.1">
    <property type="nucleotide sequence ID" value="NZ_CABPSX010000001.1"/>
</dbReference>
<keyword evidence="8" id="KW-0326">Glycosidase</keyword>
<evidence type="ECO:0000256" key="8">
    <source>
        <dbReference type="ARBA" id="ARBA00023295"/>
    </source>
</evidence>
<dbReference type="Gene3D" id="2.10.70.40">
    <property type="entry name" value="peptidoglycan hydrolase"/>
    <property type="match status" value="1"/>
</dbReference>
<dbReference type="GO" id="GO:0071555">
    <property type="term" value="P:cell wall organization"/>
    <property type="evidence" value="ECO:0007669"/>
    <property type="project" value="UniProtKB-KW"/>
</dbReference>
<dbReference type="PRINTS" id="PR01002">
    <property type="entry name" value="FLGFLGJ"/>
</dbReference>
<comment type="subcellular location">
    <subcellularLocation>
        <location evidence="2">Periplasm</location>
    </subcellularLocation>
</comment>
<dbReference type="GO" id="GO:0016798">
    <property type="term" value="F:hydrolase activity, acting on glycosyl bonds"/>
    <property type="evidence" value="ECO:0007669"/>
    <property type="project" value="UniProtKB-KW"/>
</dbReference>
<evidence type="ECO:0000256" key="3">
    <source>
        <dbReference type="ARBA" id="ARBA00006880"/>
    </source>
</evidence>
<dbReference type="PANTHER" id="PTHR33308">
    <property type="entry name" value="PEPTIDOGLYCAN HYDROLASE FLGJ"/>
    <property type="match status" value="1"/>
</dbReference>
<dbReference type="STRING" id="93218.XM39_08345"/>
<evidence type="ECO:0000259" key="11">
    <source>
        <dbReference type="SMART" id="SM00047"/>
    </source>
</evidence>
<accession>A0A0B5FMA5</accession>
<dbReference type="InterPro" id="IPR002901">
    <property type="entry name" value="MGlyc_endo_b_GlcNAc-like_dom"/>
</dbReference>
<dbReference type="Proteomes" id="UP000364291">
    <property type="component" value="Unassembled WGS sequence"/>
</dbReference>
<reference evidence="13 15" key="2">
    <citation type="submission" date="2019-08" db="EMBL/GenBank/DDBJ databases">
        <authorList>
            <person name="Peeters C."/>
        </authorList>
    </citation>
    <scope>NUCLEOTIDE SEQUENCE [LARGE SCALE GENOMIC DNA]</scope>
    <source>
        <strain evidence="13 15">LMG 18089</strain>
    </source>
</reference>
<reference evidence="12 14" key="1">
    <citation type="submission" date="2018-12" db="EMBL/GenBank/DDBJ databases">
        <title>Whole genome sequence of a Pandoraea apista isolate from a patient with cystic fibrosis.</title>
        <authorList>
            <person name="Kenna D.T."/>
            <person name="Turton J.F."/>
        </authorList>
    </citation>
    <scope>NUCLEOTIDE SEQUENCE [LARGE SCALE GENOMIC DNA]</scope>
    <source>
        <strain evidence="12 14">Pa13324</strain>
    </source>
</reference>
<dbReference type="GO" id="GO:0004040">
    <property type="term" value="F:amidase activity"/>
    <property type="evidence" value="ECO:0007669"/>
    <property type="project" value="InterPro"/>
</dbReference>
<dbReference type="EMBL" id="CABPSX010000001">
    <property type="protein sequence ID" value="VVG69212.1"/>
    <property type="molecule type" value="Genomic_DNA"/>
</dbReference>
<dbReference type="GO" id="GO:0071973">
    <property type="term" value="P:bacterial-type flagellum-dependent cell motility"/>
    <property type="evidence" value="ECO:0007669"/>
    <property type="project" value="TreeGrafter"/>
</dbReference>
<dbReference type="Gene3D" id="1.10.530.10">
    <property type="match status" value="1"/>
</dbReference>
<keyword evidence="13" id="KW-0969">Cilium</keyword>
<dbReference type="InterPro" id="IPR051056">
    <property type="entry name" value="Glycosyl_Hydrolase_73"/>
</dbReference>
<dbReference type="Pfam" id="PF10135">
    <property type="entry name" value="Rod-binding"/>
    <property type="match status" value="1"/>
</dbReference>
<dbReference type="GO" id="GO:0044780">
    <property type="term" value="P:bacterial-type flagellum assembly"/>
    <property type="evidence" value="ECO:0007669"/>
    <property type="project" value="InterPro"/>
</dbReference>
<organism evidence="13 15">
    <name type="scientific">Pandoraea apista</name>
    <dbReference type="NCBI Taxonomy" id="93218"/>
    <lineage>
        <taxon>Bacteria</taxon>
        <taxon>Pseudomonadati</taxon>
        <taxon>Pseudomonadota</taxon>
        <taxon>Betaproteobacteria</taxon>
        <taxon>Burkholderiales</taxon>
        <taxon>Burkholderiaceae</taxon>
        <taxon>Pandoraea</taxon>
    </lineage>
</organism>
<dbReference type="EMBL" id="RWHX01000033">
    <property type="protein sequence ID" value="RSK78389.1"/>
    <property type="molecule type" value="Genomic_DNA"/>
</dbReference>
<keyword evidence="13" id="KW-0966">Cell projection</keyword>
<comment type="similarity">
    <text evidence="3">In the N-terminal section; belongs to the FlgJ family.</text>
</comment>
<dbReference type="Proteomes" id="UP000270216">
    <property type="component" value="Unassembled WGS sequence"/>
</dbReference>
<feature type="domain" description="Mannosyl-glycoprotein endo-beta-N-acetylglucosamidase-like" evidence="11">
    <location>
        <begin position="141"/>
        <end position="295"/>
    </location>
</feature>
<evidence type="ECO:0000256" key="10">
    <source>
        <dbReference type="ARBA" id="ARBA00030835"/>
    </source>
</evidence>
<dbReference type="InterPro" id="IPR019301">
    <property type="entry name" value="Flagellar_prot_FlgJ_N"/>
</dbReference>
<keyword evidence="9" id="KW-0961">Cell wall biogenesis/degradation</keyword>
<keyword evidence="7 12" id="KW-0378">Hydrolase</keyword>
<evidence type="ECO:0000313" key="14">
    <source>
        <dbReference type="Proteomes" id="UP000270216"/>
    </source>
</evidence>
<keyword evidence="14" id="KW-1185">Reference proteome</keyword>
<keyword evidence="13" id="KW-0282">Flagellum</keyword>
<dbReference type="GO" id="GO:0042597">
    <property type="term" value="C:periplasmic space"/>
    <property type="evidence" value="ECO:0007669"/>
    <property type="project" value="UniProtKB-SubCell"/>
</dbReference>
<dbReference type="SMART" id="SM00047">
    <property type="entry name" value="LYZ2"/>
    <property type="match status" value="1"/>
</dbReference>
<protein>
    <recommendedName>
        <fullName evidence="5">Peptidoglycan hydrolase FlgJ</fullName>
    </recommendedName>
    <alternativeName>
        <fullName evidence="10">Muramidase FlgJ</fullName>
    </alternativeName>
</protein>
<dbReference type="NCBIfam" id="TIGR02541">
    <property type="entry name" value="flagell_FlgJ"/>
    <property type="match status" value="1"/>
</dbReference>
<gene>
    <name evidence="13" type="primary">flgJ</name>
    <name evidence="12" type="ORF">EJE83_17175</name>
    <name evidence="13" type="ORF">PAP18089_00165</name>
</gene>
<evidence type="ECO:0000256" key="1">
    <source>
        <dbReference type="ARBA" id="ARBA00002954"/>
    </source>
</evidence>
<dbReference type="OrthoDB" id="289937at2"/>
<sequence>MADGNRLTGAAGKNLPDLTQRATYDMQGLTALRAAAHQQTPQATQQAAKQFEAVFTQMMMKSMREATMSGGLLGSDQEKMFNGMLDDQLAQQLASHKGIGLADLMLKQLANTGTTLPPAAVGRQQSLQGRAFNTADAIGVADGAPAAAGEFVDRMATAAQNASAQSGIPARFMLSQAALESGWGKREIRRSDGSTSFNVFGIKAGKNWTGPTVEVATTEYVNGQPRKVMAKFRAYRSYDEAFNDYANLISNNPRYASVVASANDAASFATNLQRAGYATDPQYASKLMKIMKHFA</sequence>
<dbReference type="Pfam" id="PF01832">
    <property type="entry name" value="Glucosaminidase"/>
    <property type="match status" value="1"/>
</dbReference>
<evidence type="ECO:0000313" key="13">
    <source>
        <dbReference type="EMBL" id="VVG69212.1"/>
    </source>
</evidence>
<comment type="similarity">
    <text evidence="4">In the C-terminal section; belongs to the glycosyl hydrolase 73 family.</text>
</comment>
<evidence type="ECO:0000256" key="6">
    <source>
        <dbReference type="ARBA" id="ARBA00022764"/>
    </source>
</evidence>
<dbReference type="FunFam" id="2.10.70.40:FF:000001">
    <property type="entry name" value="Flagellar assembly peptidoglycan hydrolase FlgJ"/>
    <property type="match status" value="1"/>
</dbReference>
<keyword evidence="6" id="KW-0574">Periplasm</keyword>
<dbReference type="InterPro" id="IPR013377">
    <property type="entry name" value="FlgJ"/>
</dbReference>
<evidence type="ECO:0000313" key="12">
    <source>
        <dbReference type="EMBL" id="RSK78389.1"/>
    </source>
</evidence>
<dbReference type="GeneID" id="47012289"/>